<feature type="transmembrane region" description="Helical" evidence="1">
    <location>
        <begin position="26"/>
        <end position="47"/>
    </location>
</feature>
<dbReference type="EMBL" id="BRXW01000272">
    <property type="protein sequence ID" value="GMI16986.1"/>
    <property type="molecule type" value="Genomic_DNA"/>
</dbReference>
<keyword evidence="1" id="KW-0472">Membrane</keyword>
<proteinExistence type="predicted"/>
<feature type="transmembrane region" description="Helical" evidence="1">
    <location>
        <begin position="54"/>
        <end position="72"/>
    </location>
</feature>
<comment type="caution">
    <text evidence="2">The sequence shown here is derived from an EMBL/GenBank/DDBJ whole genome shotgun (WGS) entry which is preliminary data.</text>
</comment>
<evidence type="ECO:0000256" key="1">
    <source>
        <dbReference type="SAM" id="Phobius"/>
    </source>
</evidence>
<keyword evidence="1" id="KW-1133">Transmembrane helix</keyword>
<protein>
    <submittedName>
        <fullName evidence="2">Uncharacterized protein</fullName>
    </submittedName>
</protein>
<evidence type="ECO:0000313" key="3">
    <source>
        <dbReference type="Proteomes" id="UP001165122"/>
    </source>
</evidence>
<accession>A0A9W7KZQ1</accession>
<dbReference type="AlphaFoldDB" id="A0A9W7KZQ1"/>
<dbReference type="Proteomes" id="UP001165122">
    <property type="component" value="Unassembled WGS sequence"/>
</dbReference>
<keyword evidence="1" id="KW-0812">Transmembrane</keyword>
<evidence type="ECO:0000313" key="2">
    <source>
        <dbReference type="EMBL" id="GMI16986.1"/>
    </source>
</evidence>
<name>A0A9W7KZQ1_9STRA</name>
<sequence>MPLLLSAFLFDPFSLSLDLNLNLLAVFMLVYFFFIDDILFVPFFLGLNRNLNLLAVNFLLVHSLFFSSLFLFDLDLNSNVGLLCLYLSSLFLPRLPPSSIGRILSISTYSSDQCTIQRIRT</sequence>
<organism evidence="2 3">
    <name type="scientific">Triparma laevis f. longispina</name>
    <dbReference type="NCBI Taxonomy" id="1714387"/>
    <lineage>
        <taxon>Eukaryota</taxon>
        <taxon>Sar</taxon>
        <taxon>Stramenopiles</taxon>
        <taxon>Ochrophyta</taxon>
        <taxon>Bolidophyceae</taxon>
        <taxon>Parmales</taxon>
        <taxon>Triparmaceae</taxon>
        <taxon>Triparma</taxon>
    </lineage>
</organism>
<gene>
    <name evidence="2" type="ORF">TrLO_g4958</name>
</gene>
<reference evidence="3" key="1">
    <citation type="journal article" date="2023" name="Commun. Biol.">
        <title>Genome analysis of Parmales, the sister group of diatoms, reveals the evolutionary specialization of diatoms from phago-mixotrophs to photoautotrophs.</title>
        <authorList>
            <person name="Ban H."/>
            <person name="Sato S."/>
            <person name="Yoshikawa S."/>
            <person name="Yamada K."/>
            <person name="Nakamura Y."/>
            <person name="Ichinomiya M."/>
            <person name="Sato N."/>
            <person name="Blanc-Mathieu R."/>
            <person name="Endo H."/>
            <person name="Kuwata A."/>
            <person name="Ogata H."/>
        </authorList>
    </citation>
    <scope>NUCLEOTIDE SEQUENCE [LARGE SCALE GENOMIC DNA]</scope>
    <source>
        <strain evidence="3">NIES 3700</strain>
    </source>
</reference>
<keyword evidence="3" id="KW-1185">Reference proteome</keyword>